<dbReference type="InterPro" id="IPR003991">
    <property type="entry name" value="Pertactin_virulence_factor"/>
</dbReference>
<evidence type="ECO:0000313" key="3">
    <source>
        <dbReference type="EMBL" id="RAO78263.1"/>
    </source>
</evidence>
<evidence type="ECO:0000313" key="4">
    <source>
        <dbReference type="Proteomes" id="UP000248926"/>
    </source>
</evidence>
<dbReference type="PROSITE" id="PS51208">
    <property type="entry name" value="AUTOTRANSPORTER"/>
    <property type="match status" value="1"/>
</dbReference>
<organism evidence="3 4">
    <name type="scientific">Dyella jiangningensis</name>
    <dbReference type="NCBI Taxonomy" id="1379159"/>
    <lineage>
        <taxon>Bacteria</taxon>
        <taxon>Pseudomonadati</taxon>
        <taxon>Pseudomonadota</taxon>
        <taxon>Gammaproteobacteria</taxon>
        <taxon>Lysobacterales</taxon>
        <taxon>Rhodanobacteraceae</taxon>
        <taxon>Dyella</taxon>
    </lineage>
</organism>
<comment type="caution">
    <text evidence="3">The sequence shown here is derived from an EMBL/GenBank/DDBJ whole genome shotgun (WGS) entry which is preliminary data.</text>
</comment>
<dbReference type="InterPro" id="IPR036709">
    <property type="entry name" value="Autotransporte_beta_dom_sf"/>
</dbReference>
<proteinExistence type="predicted"/>
<dbReference type="Gene3D" id="2.40.128.130">
    <property type="entry name" value="Autotransporter beta-domain"/>
    <property type="match status" value="1"/>
</dbReference>
<dbReference type="SUPFAM" id="SSF51126">
    <property type="entry name" value="Pectin lyase-like"/>
    <property type="match status" value="1"/>
</dbReference>
<dbReference type="InterPro" id="IPR043990">
    <property type="entry name" value="AC_1"/>
</dbReference>
<sequence length="825" mass="84636">MWVSGSSTATLAGGSITTQGTSAYGLLAGSGAATVNLSDFTIATHGGSGYGIYGWTGSTTNFSGGSIATDQASTYGIYVNAGTVNLLASATGGTSVNTTGANAYGVRIQNGGTFNATGATLHASGAGGAGIVFDAPATLATSPLVGATPGLPAMPPTIPEQDTTAPPPPLAIDTLPPVPPPNVALVAVTDAGAPIGSALDPPINGGYNMVLADTTVISDTSAALRIYGGIANVSLAGSTLTGATAAVYSSARPLTTSGQLGATLVMDASHSILDGRIMTDTLSTTTLNMSNNSTWHVTASSNLTNLSNAGSLIDFPVTAALSATPTDATLYRTVTVAGNYMGTQGTIALNTYLAGDDAPSDRLVIDGGSANGHTQLLINNTGGPGAVTRANGILVVDATNNAITSSDAFALSGELRAGAYDYALLRGAVDGSDAESWYLRSDFVVPPAPAPAPTPSPSPSPSPAPEPAPPEPPPPPPPLPIDPPPEPLPPGTYPIIGPELATYGAVQPLAQMMGLTTLGTMHERIGDTLTRANLQGDPEGWATSAWGRVFGRDIDNRYRAYADPRANGRLLGAQAGFDVWQGSLAAGHYDAAGVYMAYANTHADIDGLVTNPQLTDYVLTHTGRVNMDAVSGGGYWTHYGPSGWYLDGVVQGTRYNGTARTQYASLVARGDGLLASLEGGYPVALSWGPNFILEPQLQWIWQHVWFRSTEDIYSRVSLGSSNGSTGRLGVRGQWTIVRDNGQVWQPYVRANVWRDMGGGSTATYAGVDQVPLASQATRMDVAAGVTAKLATGFSFYAQLGYQFGVSSGNQDREGLAGDVGVRVRW</sequence>
<dbReference type="EMBL" id="NFZS01000001">
    <property type="protein sequence ID" value="RAO78263.1"/>
    <property type="molecule type" value="Genomic_DNA"/>
</dbReference>
<dbReference type="InterPro" id="IPR011050">
    <property type="entry name" value="Pectin_lyase_fold/virulence"/>
</dbReference>
<name>A0A328PAR7_9GAMM</name>
<dbReference type="InterPro" id="IPR051551">
    <property type="entry name" value="Autotransporter_adhesion"/>
</dbReference>
<reference evidence="3 4" key="1">
    <citation type="journal article" date="2018" name="Genet. Mol. Biol.">
        <title>The genome sequence of Dyella jiangningensis FCAV SCS01 from a lignocellulose-decomposing microbial consortium metagenome reveals potential for biotechnological applications.</title>
        <authorList>
            <person name="Desiderato J.G."/>
            <person name="Alvarenga D.O."/>
            <person name="Constancio M.T.L."/>
            <person name="Alves L.M.C."/>
            <person name="Varani A.M."/>
        </authorList>
    </citation>
    <scope>NUCLEOTIDE SEQUENCE [LARGE SCALE GENOMIC DNA]</scope>
    <source>
        <strain evidence="3 4">FCAV SCS01</strain>
    </source>
</reference>
<dbReference type="Pfam" id="PF18883">
    <property type="entry name" value="AC_1"/>
    <property type="match status" value="1"/>
</dbReference>
<dbReference type="PANTHER" id="PTHR35037">
    <property type="entry name" value="C-TERMINAL REGION OF AIDA-LIKE PROTEIN"/>
    <property type="match status" value="1"/>
</dbReference>
<dbReference type="Pfam" id="PF03797">
    <property type="entry name" value="Autotransporter"/>
    <property type="match status" value="1"/>
</dbReference>
<dbReference type="CDD" id="cd01344">
    <property type="entry name" value="PL2_Passenger_AT"/>
    <property type="match status" value="1"/>
</dbReference>
<dbReference type="SUPFAM" id="SSF103515">
    <property type="entry name" value="Autotransporter"/>
    <property type="match status" value="1"/>
</dbReference>
<dbReference type="Proteomes" id="UP000248926">
    <property type="component" value="Unassembled WGS sequence"/>
</dbReference>
<evidence type="ECO:0000256" key="1">
    <source>
        <dbReference type="SAM" id="MobiDB-lite"/>
    </source>
</evidence>
<feature type="region of interest" description="Disordered" evidence="1">
    <location>
        <begin position="449"/>
        <end position="494"/>
    </location>
</feature>
<protein>
    <recommendedName>
        <fullName evidence="2">Autotransporter domain-containing protein</fullName>
    </recommendedName>
</protein>
<dbReference type="InterPro" id="IPR012332">
    <property type="entry name" value="Autotransporter_pectin_lyase_C"/>
</dbReference>
<dbReference type="PRINTS" id="PR01484">
    <property type="entry name" value="PRTACTNFAMLY"/>
</dbReference>
<dbReference type="AlphaFoldDB" id="A0A328PAR7"/>
<feature type="domain" description="Autotransporter" evidence="2">
    <location>
        <begin position="538"/>
        <end position="825"/>
    </location>
</feature>
<feature type="compositionally biased region" description="Pro residues" evidence="1">
    <location>
        <begin position="449"/>
        <end position="492"/>
    </location>
</feature>
<dbReference type="GO" id="GO:0019867">
    <property type="term" value="C:outer membrane"/>
    <property type="evidence" value="ECO:0007669"/>
    <property type="project" value="InterPro"/>
</dbReference>
<dbReference type="Gene3D" id="2.160.20.20">
    <property type="match status" value="1"/>
</dbReference>
<dbReference type="InterPro" id="IPR006315">
    <property type="entry name" value="OM_autotransptr_brl_dom"/>
</dbReference>
<dbReference type="SMART" id="SM00869">
    <property type="entry name" value="Autotransporter"/>
    <property type="match status" value="1"/>
</dbReference>
<gene>
    <name evidence="3" type="ORF">CA260_00330</name>
</gene>
<dbReference type="InterPro" id="IPR005546">
    <property type="entry name" value="Autotransporte_beta"/>
</dbReference>
<dbReference type="PANTHER" id="PTHR35037:SF3">
    <property type="entry name" value="C-TERMINAL REGION OF AIDA-LIKE PROTEIN"/>
    <property type="match status" value="1"/>
</dbReference>
<keyword evidence="4" id="KW-1185">Reference proteome</keyword>
<evidence type="ECO:0000259" key="2">
    <source>
        <dbReference type="PROSITE" id="PS51208"/>
    </source>
</evidence>
<dbReference type="OrthoDB" id="5926963at2"/>
<dbReference type="NCBIfam" id="TIGR01414">
    <property type="entry name" value="autotrans_barl"/>
    <property type="match status" value="1"/>
</dbReference>
<accession>A0A328PAR7</accession>